<evidence type="ECO:0000259" key="12">
    <source>
        <dbReference type="PROSITE" id="PS00498"/>
    </source>
</evidence>
<evidence type="ECO:0000256" key="5">
    <source>
        <dbReference type="ARBA" id="ARBA00023002"/>
    </source>
</evidence>
<comment type="caution">
    <text evidence="13">The sequence shown here is derived from an EMBL/GenBank/DDBJ whole genome shotgun (WGS) entry which is preliminary data.</text>
</comment>
<dbReference type="InterPro" id="IPR002227">
    <property type="entry name" value="Tyrosinase_Cu-bd"/>
</dbReference>
<dbReference type="EMBL" id="JACAZF010000014">
    <property type="protein sequence ID" value="KAF7290719.1"/>
    <property type="molecule type" value="Genomic_DNA"/>
</dbReference>
<organism evidence="13 14">
    <name type="scientific">Mycena indigotica</name>
    <dbReference type="NCBI Taxonomy" id="2126181"/>
    <lineage>
        <taxon>Eukaryota</taxon>
        <taxon>Fungi</taxon>
        <taxon>Dikarya</taxon>
        <taxon>Basidiomycota</taxon>
        <taxon>Agaricomycotina</taxon>
        <taxon>Agaricomycetes</taxon>
        <taxon>Agaricomycetidae</taxon>
        <taxon>Agaricales</taxon>
        <taxon>Marasmiineae</taxon>
        <taxon>Mycenaceae</taxon>
        <taxon>Mycena</taxon>
    </lineage>
</organism>
<dbReference type="RefSeq" id="XP_037214079.1">
    <property type="nucleotide sequence ID" value="XM_037369581.1"/>
</dbReference>
<dbReference type="OrthoDB" id="6132182at2759"/>
<keyword evidence="5" id="KW-0560">Oxidoreductase</keyword>
<evidence type="ECO:0000313" key="13">
    <source>
        <dbReference type="EMBL" id="KAF7290719.1"/>
    </source>
</evidence>
<keyword evidence="14" id="KW-1185">Reference proteome</keyword>
<evidence type="ECO:0000313" key="14">
    <source>
        <dbReference type="Proteomes" id="UP000636479"/>
    </source>
</evidence>
<protein>
    <recommendedName>
        <fullName evidence="3">tyrosinase</fullName>
        <ecNumber evidence="3">1.14.18.1</ecNumber>
    </recommendedName>
</protein>
<dbReference type="Proteomes" id="UP000636479">
    <property type="component" value="Unassembled WGS sequence"/>
</dbReference>
<dbReference type="PANTHER" id="PTHR11474">
    <property type="entry name" value="TYROSINASE FAMILY MEMBER"/>
    <property type="match status" value="1"/>
</dbReference>
<gene>
    <name evidence="13" type="ORF">MIND_01312600</name>
</gene>
<accession>A0A8H6S0L4</accession>
<proteinExistence type="inferred from homology"/>
<evidence type="ECO:0000256" key="7">
    <source>
        <dbReference type="ARBA" id="ARBA00023033"/>
    </source>
</evidence>
<evidence type="ECO:0000256" key="2">
    <source>
        <dbReference type="ARBA" id="ARBA00009928"/>
    </source>
</evidence>
<dbReference type="AlphaFoldDB" id="A0A8H6S0L4"/>
<dbReference type="Pfam" id="PF18132">
    <property type="entry name" value="Tyrosinase_C"/>
    <property type="match status" value="1"/>
</dbReference>
<reference evidence="13" key="1">
    <citation type="submission" date="2020-05" db="EMBL/GenBank/DDBJ databases">
        <title>Mycena genomes resolve the evolution of fungal bioluminescence.</title>
        <authorList>
            <person name="Tsai I.J."/>
        </authorList>
    </citation>
    <scope>NUCLEOTIDE SEQUENCE</scope>
    <source>
        <strain evidence="13">171206Taipei</strain>
    </source>
</reference>
<feature type="domain" description="Tyrosinase copper-binding" evidence="12">
    <location>
        <begin position="290"/>
        <end position="301"/>
    </location>
</feature>
<evidence type="ECO:0000256" key="4">
    <source>
        <dbReference type="ARBA" id="ARBA00022723"/>
    </source>
</evidence>
<dbReference type="Gene3D" id="1.10.1280.10">
    <property type="entry name" value="Di-copper center containing domain from catechol oxidase"/>
    <property type="match status" value="1"/>
</dbReference>
<comment type="similarity">
    <text evidence="2">Belongs to the tyrosinase family.</text>
</comment>
<evidence type="ECO:0000259" key="11">
    <source>
        <dbReference type="PROSITE" id="PS00497"/>
    </source>
</evidence>
<dbReference type="InterPro" id="IPR041640">
    <property type="entry name" value="Tyrosinase_C"/>
</dbReference>
<keyword evidence="6" id="KW-0186">Copper</keyword>
<feature type="domain" description="Tyrosinase copper-binding" evidence="11">
    <location>
        <begin position="92"/>
        <end position="109"/>
    </location>
</feature>
<keyword evidence="4" id="KW-0479">Metal-binding</keyword>
<dbReference type="PROSITE" id="PS00497">
    <property type="entry name" value="TYROSINASE_1"/>
    <property type="match status" value="1"/>
</dbReference>
<evidence type="ECO:0000256" key="8">
    <source>
        <dbReference type="ARBA" id="ARBA00023101"/>
    </source>
</evidence>
<evidence type="ECO:0000256" key="6">
    <source>
        <dbReference type="ARBA" id="ARBA00023008"/>
    </source>
</evidence>
<dbReference type="GO" id="GO:0046872">
    <property type="term" value="F:metal ion binding"/>
    <property type="evidence" value="ECO:0007669"/>
    <property type="project" value="UniProtKB-KW"/>
</dbReference>
<dbReference type="PRINTS" id="PR00092">
    <property type="entry name" value="TYROSINASE"/>
</dbReference>
<evidence type="ECO:0000256" key="3">
    <source>
        <dbReference type="ARBA" id="ARBA00011906"/>
    </source>
</evidence>
<dbReference type="Gene3D" id="2.60.310.20">
    <property type="match status" value="1"/>
</dbReference>
<dbReference type="PROSITE" id="PS00498">
    <property type="entry name" value="TYROSINASE_2"/>
    <property type="match status" value="1"/>
</dbReference>
<dbReference type="InterPro" id="IPR008922">
    <property type="entry name" value="Di-copper_centre_dom_sf"/>
</dbReference>
<dbReference type="EC" id="1.14.18.1" evidence="3"/>
<comment type="catalytic activity">
    <reaction evidence="9">
        <text>2 L-dopa + O2 = 2 L-dopaquinone + 2 H2O</text>
        <dbReference type="Rhea" id="RHEA:34287"/>
        <dbReference type="ChEBI" id="CHEBI:15377"/>
        <dbReference type="ChEBI" id="CHEBI:15379"/>
        <dbReference type="ChEBI" id="CHEBI:57504"/>
        <dbReference type="ChEBI" id="CHEBI:57924"/>
        <dbReference type="EC" id="1.14.18.1"/>
    </reaction>
</comment>
<evidence type="ECO:0000256" key="9">
    <source>
        <dbReference type="ARBA" id="ARBA00048233"/>
    </source>
</evidence>
<dbReference type="GO" id="GO:0042438">
    <property type="term" value="P:melanin biosynthetic process"/>
    <property type="evidence" value="ECO:0007669"/>
    <property type="project" value="UniProtKB-KW"/>
</dbReference>
<dbReference type="InterPro" id="IPR050316">
    <property type="entry name" value="Tyrosinase/Hemocyanin"/>
</dbReference>
<comment type="cofactor">
    <cofactor evidence="1">
        <name>Cu(2+)</name>
        <dbReference type="ChEBI" id="CHEBI:29036"/>
    </cofactor>
</comment>
<dbReference type="SUPFAM" id="SSF48056">
    <property type="entry name" value="Di-copper centre-containing domain"/>
    <property type="match status" value="1"/>
</dbReference>
<name>A0A8H6S0L4_9AGAR</name>
<sequence length="580" mass="63701">MVHQPRFILSGAAGGSTAGADAPNRLDIWKLVDMPVHFSLYVQALQKMFVDDQADITSFFAIGGIHGLPYNSWNGAGEEPVDPNAWQGYCTHANLLFPTWHRPYVALMEQVLQRTAITIAETYTVNKEEFKKAAMELRQPFWDWAADALPPPEVISKDYVDIIGPDGEKVPVPNPLRRYTFHPIDPSFQDTTFEKWGTTIRHPTTMGADAKDNVDGPRGLIATLNQTYPKRKLNTYFTLTRLHTWPEFSNKASGNKALANSLETIHDGVHDNLGGLGPGHMGHPAVAGFDPIFWLHHCNVDRQLALWSAVNHGVWVTKGQAGRGTWTLPQDAPIDGKTALTPFWKSADDTATPYWTSADDGNAGLATAPLGYTYPDFNGLDMGNPQQVKIHIRQHIEKLYGSLGGFEIPQPVAANHGPAVADWTVRVQIKQAEVGQSFAVFLFLGPVPPAVDAADWLFDETCVGTYDVFVNSLSERCANCREQEDLVVEGFVHLTGEIIQHAPTLASLRPQVVVPYLTDTLNWGVRKIDGTAVALDTVPSLEVDVAMTPLTMPLGAGLPEAGEVKYYHEITRGKQGGSRV</sequence>
<dbReference type="GO" id="GO:0004503">
    <property type="term" value="F:tyrosinase activity"/>
    <property type="evidence" value="ECO:0007669"/>
    <property type="project" value="UniProtKB-EC"/>
</dbReference>
<evidence type="ECO:0000256" key="10">
    <source>
        <dbReference type="ARBA" id="ARBA00048881"/>
    </source>
</evidence>
<keyword evidence="8" id="KW-0470">Melanin biosynthesis</keyword>
<evidence type="ECO:0000256" key="1">
    <source>
        <dbReference type="ARBA" id="ARBA00001973"/>
    </source>
</evidence>
<dbReference type="Pfam" id="PF00264">
    <property type="entry name" value="Tyrosinase"/>
    <property type="match status" value="1"/>
</dbReference>
<comment type="catalytic activity">
    <reaction evidence="10">
        <text>L-tyrosine + O2 = L-dopaquinone + H2O</text>
        <dbReference type="Rhea" id="RHEA:18117"/>
        <dbReference type="ChEBI" id="CHEBI:15377"/>
        <dbReference type="ChEBI" id="CHEBI:15379"/>
        <dbReference type="ChEBI" id="CHEBI:57924"/>
        <dbReference type="ChEBI" id="CHEBI:58315"/>
        <dbReference type="EC" id="1.14.18.1"/>
    </reaction>
</comment>
<keyword evidence="7" id="KW-0503">Monooxygenase</keyword>
<dbReference type="GeneID" id="59352097"/>
<dbReference type="PANTHER" id="PTHR11474:SF76">
    <property type="entry name" value="SHKT DOMAIN-CONTAINING PROTEIN"/>
    <property type="match status" value="1"/>
</dbReference>